<name>A0A1F4VCF0_UNCKA</name>
<dbReference type="InterPro" id="IPR007214">
    <property type="entry name" value="YbaK/aa-tRNA-synth-assoc-dom"/>
</dbReference>
<evidence type="ECO:0000313" key="2">
    <source>
        <dbReference type="EMBL" id="OGC54383.1"/>
    </source>
</evidence>
<proteinExistence type="predicted"/>
<dbReference type="InterPro" id="IPR036754">
    <property type="entry name" value="YbaK/aa-tRNA-synt-asso_dom_sf"/>
</dbReference>
<dbReference type="PANTHER" id="PTHR30411">
    <property type="entry name" value="CYTOPLASMIC PROTEIN"/>
    <property type="match status" value="1"/>
</dbReference>
<dbReference type="Proteomes" id="UP000178127">
    <property type="component" value="Unassembled WGS sequence"/>
</dbReference>
<dbReference type="AlphaFoldDB" id="A0A1F4VCF0"/>
<evidence type="ECO:0000313" key="3">
    <source>
        <dbReference type="Proteomes" id="UP000178127"/>
    </source>
</evidence>
<organism evidence="2 3">
    <name type="scientific">candidate division WWE3 bacterium RIFCSPHIGHO2_02_FULL_38_14</name>
    <dbReference type="NCBI Taxonomy" id="1802620"/>
    <lineage>
        <taxon>Bacteria</taxon>
        <taxon>Katanobacteria</taxon>
    </lineage>
</organism>
<gene>
    <name evidence="2" type="ORF">A3D91_00610</name>
</gene>
<dbReference type="EMBL" id="MEVD01000003">
    <property type="protein sequence ID" value="OGC54383.1"/>
    <property type="molecule type" value="Genomic_DNA"/>
</dbReference>
<reference evidence="2 3" key="1">
    <citation type="journal article" date="2016" name="Nat. Commun.">
        <title>Thousands of microbial genomes shed light on interconnected biogeochemical processes in an aquifer system.</title>
        <authorList>
            <person name="Anantharaman K."/>
            <person name="Brown C.T."/>
            <person name="Hug L.A."/>
            <person name="Sharon I."/>
            <person name="Castelle C.J."/>
            <person name="Probst A.J."/>
            <person name="Thomas B.C."/>
            <person name="Singh A."/>
            <person name="Wilkins M.J."/>
            <person name="Karaoz U."/>
            <person name="Brodie E.L."/>
            <person name="Williams K.H."/>
            <person name="Hubbard S.S."/>
            <person name="Banfield J.F."/>
        </authorList>
    </citation>
    <scope>NUCLEOTIDE SEQUENCE [LARGE SCALE GENOMIC DNA]</scope>
</reference>
<dbReference type="STRING" id="1802620.A3D91_00610"/>
<accession>A0A1F4VCF0</accession>
<dbReference type="GO" id="GO:0002161">
    <property type="term" value="F:aminoacyl-tRNA deacylase activity"/>
    <property type="evidence" value="ECO:0007669"/>
    <property type="project" value="InterPro"/>
</dbReference>
<sequence>MTVLEKILKLFNDNRIEFERIDHEPVYTSEDAAKIRDTVLSMGAKALILYADNNSILAVVPGDKKLDFNKFKKNFVVKDLRMASKDEVYNLTGLEVGSIPPVGKSINLKSYFSDDFKFKDTVAFNAGMHTVSIKMKVEDLLKLENPVIGDFSK</sequence>
<dbReference type="SUPFAM" id="SSF55826">
    <property type="entry name" value="YbaK/ProRS associated domain"/>
    <property type="match status" value="1"/>
</dbReference>
<comment type="caution">
    <text evidence="2">The sequence shown here is derived from an EMBL/GenBank/DDBJ whole genome shotgun (WGS) entry which is preliminary data.</text>
</comment>
<dbReference type="Pfam" id="PF04073">
    <property type="entry name" value="tRNA_edit"/>
    <property type="match status" value="1"/>
</dbReference>
<dbReference type="PANTHER" id="PTHR30411:SF9">
    <property type="entry name" value="MULTIFUNCTIONAL SER_THR-TRNA DEACYLASE PROXP-Y"/>
    <property type="match status" value="1"/>
</dbReference>
<evidence type="ECO:0000259" key="1">
    <source>
        <dbReference type="Pfam" id="PF04073"/>
    </source>
</evidence>
<dbReference type="Gene3D" id="3.90.960.10">
    <property type="entry name" value="YbaK/aminoacyl-tRNA synthetase-associated domain"/>
    <property type="match status" value="1"/>
</dbReference>
<feature type="domain" description="YbaK/aminoacyl-tRNA synthetase-associated" evidence="1">
    <location>
        <begin position="23"/>
        <end position="143"/>
    </location>
</feature>
<protein>
    <recommendedName>
        <fullName evidence="1">YbaK/aminoacyl-tRNA synthetase-associated domain-containing protein</fullName>
    </recommendedName>
</protein>